<feature type="transmembrane region" description="Helical" evidence="2">
    <location>
        <begin position="325"/>
        <end position="349"/>
    </location>
</feature>
<protein>
    <submittedName>
        <fullName evidence="3">Uncharacterized protein</fullName>
    </submittedName>
</protein>
<dbReference type="VEuPathDB" id="VectorBase:BGLB023224"/>
<dbReference type="Proteomes" id="UP000076420">
    <property type="component" value="Unassembled WGS sequence"/>
</dbReference>
<dbReference type="RefSeq" id="XP_013086989.2">
    <property type="nucleotide sequence ID" value="XM_013231535.2"/>
</dbReference>
<feature type="compositionally biased region" description="Basic and acidic residues" evidence="1">
    <location>
        <begin position="69"/>
        <end position="82"/>
    </location>
</feature>
<keyword evidence="2" id="KW-1133">Transmembrane helix</keyword>
<dbReference type="KEGG" id="bgt:106071434"/>
<reference evidence="3" key="1">
    <citation type="submission" date="2020-05" db="UniProtKB">
        <authorList>
            <consortium name="EnsemblMetazoa"/>
        </authorList>
    </citation>
    <scope>IDENTIFICATION</scope>
    <source>
        <strain evidence="3">BB02</strain>
    </source>
</reference>
<feature type="compositionally biased region" description="Acidic residues" evidence="1">
    <location>
        <begin position="59"/>
        <end position="68"/>
    </location>
</feature>
<organism evidence="3 4">
    <name type="scientific">Biomphalaria glabrata</name>
    <name type="common">Bloodfluke planorb</name>
    <name type="synonym">Freshwater snail</name>
    <dbReference type="NCBI Taxonomy" id="6526"/>
    <lineage>
        <taxon>Eukaryota</taxon>
        <taxon>Metazoa</taxon>
        <taxon>Spiralia</taxon>
        <taxon>Lophotrochozoa</taxon>
        <taxon>Mollusca</taxon>
        <taxon>Gastropoda</taxon>
        <taxon>Heterobranchia</taxon>
        <taxon>Euthyneura</taxon>
        <taxon>Panpulmonata</taxon>
        <taxon>Hygrophila</taxon>
        <taxon>Lymnaeoidea</taxon>
        <taxon>Planorbidae</taxon>
        <taxon>Biomphalaria</taxon>
    </lineage>
</organism>
<dbReference type="VEuPathDB" id="VectorBase:BGLAX_034271"/>
<keyword evidence="2" id="KW-0812">Transmembrane</keyword>
<dbReference type="AlphaFoldDB" id="A0A2C9KT68"/>
<feature type="compositionally biased region" description="Basic and acidic residues" evidence="1">
    <location>
        <begin position="97"/>
        <end position="114"/>
    </location>
</feature>
<feature type="compositionally biased region" description="Basic residues" evidence="1">
    <location>
        <begin position="218"/>
        <end position="227"/>
    </location>
</feature>
<feature type="region of interest" description="Disordered" evidence="1">
    <location>
        <begin position="182"/>
        <end position="258"/>
    </location>
</feature>
<accession>A0A2C9KT68</accession>
<dbReference type="RefSeq" id="XP_013086998.2">
    <property type="nucleotide sequence ID" value="XM_013231544.2"/>
</dbReference>
<dbReference type="EnsemblMetazoa" id="BGLB023224-RB">
    <property type="protein sequence ID" value="BGLB023224-PB"/>
    <property type="gene ID" value="BGLB023224"/>
</dbReference>
<feature type="compositionally biased region" description="Acidic residues" evidence="1">
    <location>
        <begin position="389"/>
        <end position="401"/>
    </location>
</feature>
<feature type="region of interest" description="Disordered" evidence="1">
    <location>
        <begin position="384"/>
        <end position="410"/>
    </location>
</feature>
<evidence type="ECO:0000256" key="1">
    <source>
        <dbReference type="SAM" id="MobiDB-lite"/>
    </source>
</evidence>
<proteinExistence type="predicted"/>
<evidence type="ECO:0000313" key="4">
    <source>
        <dbReference type="Proteomes" id="UP000076420"/>
    </source>
</evidence>
<feature type="compositionally biased region" description="Acidic residues" evidence="1">
    <location>
        <begin position="115"/>
        <end position="131"/>
    </location>
</feature>
<feature type="region of interest" description="Disordered" evidence="1">
    <location>
        <begin position="27"/>
        <end position="160"/>
    </location>
</feature>
<name>A0A2C9KT68_BIOGL</name>
<evidence type="ECO:0000313" key="3">
    <source>
        <dbReference type="EnsemblMetazoa" id="BGLB023224-PB"/>
    </source>
</evidence>
<feature type="compositionally biased region" description="Polar residues" evidence="1">
    <location>
        <begin position="46"/>
        <end position="58"/>
    </location>
</feature>
<feature type="compositionally biased region" description="Polar residues" evidence="1">
    <location>
        <begin position="229"/>
        <end position="247"/>
    </location>
</feature>
<evidence type="ECO:0000256" key="2">
    <source>
        <dbReference type="SAM" id="Phobius"/>
    </source>
</evidence>
<feature type="compositionally biased region" description="Low complexity" evidence="1">
    <location>
        <begin position="195"/>
        <end position="206"/>
    </location>
</feature>
<feature type="compositionally biased region" description="Basic and acidic residues" evidence="1">
    <location>
        <begin position="27"/>
        <end position="45"/>
    </location>
</feature>
<sequence length="410" mass="45862">MRSDARHRLHIPADDVSEEDIEKDFNYVKSDDDGLARGSSPRDDWSASNSERLVPSTSLEEDVDEDVQEMGKDIKDDIKFDTVNEGAENKGSSLDGNAKKIFLEEDPKESGKQEDVEDNEDERGNVADDDFEQLKAISSRLQNNEEENSHASKKLNLTGNERFHQLVNDYKMEKLKKNEDRLASLDDENNDPLETGKTGSSGRSGSIVSVKDNLSHRTTARGKRPKLNKGSTTKSFKQSTLSMSRPNELNKLHKHRTTSAIEVKKNSSEYGIDDDSISEMIGQSGSSHVNKTAFLIEDKGVDKIDVPISGSTNWTTLIHGRREVIIAGSVIAIVGILVLVFSIIHLLVLRKKRKSSNVNNNRYHRLGTEEESVAMMKPHQPAVFMSSEESTDDEENDEEDTLYIRGGRKT</sequence>
<dbReference type="EnsemblMetazoa" id="BGLB023224-RA">
    <property type="protein sequence ID" value="BGLB023224-PA"/>
    <property type="gene ID" value="BGLB023224"/>
</dbReference>
<keyword evidence="2" id="KW-0472">Membrane</keyword>
<gene>
    <name evidence="3" type="primary">106071434</name>
</gene>